<dbReference type="RefSeq" id="WP_283441501.1">
    <property type="nucleotide sequence ID" value="NZ_FXUL01000003.1"/>
</dbReference>
<proteinExistence type="predicted"/>
<accession>A0ABY1PZM6</accession>
<keyword evidence="1" id="KW-0472">Membrane</keyword>
<dbReference type="PANTHER" id="PTHR39555:SF1">
    <property type="entry name" value="TYPE IV PILUS INNER MEMBRANE COMPONENT PILO"/>
    <property type="match status" value="1"/>
</dbReference>
<feature type="transmembrane region" description="Helical" evidence="1">
    <location>
        <begin position="26"/>
        <end position="48"/>
    </location>
</feature>
<name>A0ABY1PZM6_9BURK</name>
<keyword evidence="3" id="KW-1185">Reference proteome</keyword>
<keyword evidence="1" id="KW-1133">Transmembrane helix</keyword>
<dbReference type="InterPro" id="IPR007445">
    <property type="entry name" value="PilO"/>
</dbReference>
<dbReference type="InterPro" id="IPR014717">
    <property type="entry name" value="Transl_elong_EF1B/ribsomal_bS6"/>
</dbReference>
<reference evidence="2 3" key="1">
    <citation type="submission" date="2017-05" db="EMBL/GenBank/DDBJ databases">
        <authorList>
            <person name="Varghese N."/>
            <person name="Submissions S."/>
        </authorList>
    </citation>
    <scope>NUCLEOTIDE SEQUENCE [LARGE SCALE GENOMIC DNA]</scope>
    <source>
        <strain evidence="2 3">DSM 26001</strain>
    </source>
</reference>
<dbReference type="EMBL" id="FXUL01000003">
    <property type="protein sequence ID" value="SMP53073.1"/>
    <property type="molecule type" value="Genomic_DNA"/>
</dbReference>
<gene>
    <name evidence="2" type="ORF">SAMN06295970_103237</name>
</gene>
<dbReference type="Pfam" id="PF04350">
    <property type="entry name" value="PilO"/>
    <property type="match status" value="1"/>
</dbReference>
<dbReference type="PIRSF" id="PIRSF016482">
    <property type="entry name" value="PilO"/>
    <property type="match status" value="1"/>
</dbReference>
<organism evidence="2 3">
    <name type="scientific">Noviherbaspirillum suwonense</name>
    <dbReference type="NCBI Taxonomy" id="1224511"/>
    <lineage>
        <taxon>Bacteria</taxon>
        <taxon>Pseudomonadati</taxon>
        <taxon>Pseudomonadota</taxon>
        <taxon>Betaproteobacteria</taxon>
        <taxon>Burkholderiales</taxon>
        <taxon>Oxalobacteraceae</taxon>
        <taxon>Noviherbaspirillum</taxon>
    </lineage>
</organism>
<evidence type="ECO:0000313" key="3">
    <source>
        <dbReference type="Proteomes" id="UP001158049"/>
    </source>
</evidence>
<evidence type="ECO:0000313" key="2">
    <source>
        <dbReference type="EMBL" id="SMP53073.1"/>
    </source>
</evidence>
<keyword evidence="1" id="KW-0812">Transmembrane</keyword>
<dbReference type="Gene3D" id="3.30.70.60">
    <property type="match status" value="1"/>
</dbReference>
<sequence length="217" mass="24229">MANMKSFDIGAQFQNLSGRHPGQWPLLPRALCGVGVLLLVLALGWYFYWDGQLEELSMGEQEEQRLREAYKSKVQQAVNLEALRKQKEQVGEYVATLEKQLPSKAEMDALLSDINQAGLGRGLQFELFKPGQVVVKEYYAELPIDIKITGNYHDVGAFTSDIANLPRIVTLNNLNLVAGKDGALTMEAVAKTFRYLDREEVAAQRKAEADAKKGIKK</sequence>
<dbReference type="PANTHER" id="PTHR39555">
    <property type="entry name" value="FIMBRIAL ASSEMBLY PROTEIN PILO-LIKE PROTEIN-RELATED"/>
    <property type="match status" value="1"/>
</dbReference>
<protein>
    <submittedName>
        <fullName evidence="2">Type IV pilus assembly protein PilO</fullName>
    </submittedName>
</protein>
<comment type="caution">
    <text evidence="2">The sequence shown here is derived from an EMBL/GenBank/DDBJ whole genome shotgun (WGS) entry which is preliminary data.</text>
</comment>
<dbReference type="Proteomes" id="UP001158049">
    <property type="component" value="Unassembled WGS sequence"/>
</dbReference>
<evidence type="ECO:0000256" key="1">
    <source>
        <dbReference type="SAM" id="Phobius"/>
    </source>
</evidence>